<dbReference type="WBParaSite" id="SCUD_0000044901-mRNA-1">
    <property type="protein sequence ID" value="SCUD_0000044901-mRNA-1"/>
    <property type="gene ID" value="SCUD_0000044901"/>
</dbReference>
<sequence length="101" mass="11223">MGDSFLSWRISGFTRLADDHSGVGLFWLTSFMISSSDLSALCTHESNSVAFASNLVCFVSDFIWFKIVGELLENNSESSLTSFCILLLFRMFSLETGSTNK</sequence>
<reference evidence="1" key="1">
    <citation type="submission" date="2016-06" db="UniProtKB">
        <authorList>
            <consortium name="WormBaseParasite"/>
        </authorList>
    </citation>
    <scope>IDENTIFICATION</scope>
</reference>
<name>A0A183JCP2_9TREM</name>
<evidence type="ECO:0000313" key="1">
    <source>
        <dbReference type="WBParaSite" id="SCUD_0000044901-mRNA-1"/>
    </source>
</evidence>
<proteinExistence type="predicted"/>
<protein>
    <submittedName>
        <fullName evidence="1">Ovule protein</fullName>
    </submittedName>
</protein>
<organism evidence="1">
    <name type="scientific">Schistosoma curassoni</name>
    <dbReference type="NCBI Taxonomy" id="6186"/>
    <lineage>
        <taxon>Eukaryota</taxon>
        <taxon>Metazoa</taxon>
        <taxon>Spiralia</taxon>
        <taxon>Lophotrochozoa</taxon>
        <taxon>Platyhelminthes</taxon>
        <taxon>Trematoda</taxon>
        <taxon>Digenea</taxon>
        <taxon>Strigeidida</taxon>
        <taxon>Schistosomatoidea</taxon>
        <taxon>Schistosomatidae</taxon>
        <taxon>Schistosoma</taxon>
    </lineage>
</organism>
<accession>A0A183JCP2</accession>
<dbReference type="AlphaFoldDB" id="A0A183JCP2"/>